<keyword evidence="4" id="KW-1185">Reference proteome</keyword>
<gene>
    <name evidence="3" type="ORF">HGRIS_004692</name>
</gene>
<proteinExistence type="predicted"/>
<evidence type="ECO:0000313" key="3">
    <source>
        <dbReference type="EMBL" id="KAL0953459.1"/>
    </source>
</evidence>
<dbReference type="Pfam" id="PF04194">
    <property type="entry name" value="PDCD2_C"/>
    <property type="match status" value="1"/>
</dbReference>
<sequence length="445" mass="49179">MAPAHDEEFSDSDDEILPEMEASVWLGFPDEAIEDVAETKDAAVSRIGGHPAFLPSSEPSVSSSQCKNCSSPMELLAQMYCPFPESAMDRALYFWGCARAKCQGKDGSVRAWRGLRYNEKQAAKLKQRMARKQAKEKARLKAEAAKKAAAPKGNPFSMQNAAANPNPFGFGDQVFGQAPAPPDVAEEDGGEESDAESDDSEASEESLSVALASTMISESPWLSSPSYPPIYLASELEHLPAPKKTKLPPGVQVMDPDEVGTGKDATWDLEAYENSIDMDNIFERFVKRVGYEPEQCIRYSLNGIPLPFSSDKVFETLFPAPPLPNLPVTKPDFKVIRTPKRIYTPSVVPPCPVCQSKRVFECQLMPNLINILRTTADQPSSNITDEERRNAVQAALKDRDSDEKRGMEWGTCMVFTCQKDCSLKEGGLDAKETWKEEFVLVQWDS</sequence>
<dbReference type="Proteomes" id="UP001556367">
    <property type="component" value="Unassembled WGS sequence"/>
</dbReference>
<dbReference type="PANTHER" id="PTHR47524">
    <property type="entry name" value="20S RRNA ACCUMULATION PROTEIN 4"/>
    <property type="match status" value="1"/>
</dbReference>
<feature type="compositionally biased region" description="Basic and acidic residues" evidence="1">
    <location>
        <begin position="133"/>
        <end position="146"/>
    </location>
</feature>
<dbReference type="PANTHER" id="PTHR47524:SF1">
    <property type="entry name" value="20S RRNA ACCUMULATION PROTEIN 4"/>
    <property type="match status" value="1"/>
</dbReference>
<organism evidence="3 4">
    <name type="scientific">Hohenbuehelia grisea</name>
    <dbReference type="NCBI Taxonomy" id="104357"/>
    <lineage>
        <taxon>Eukaryota</taxon>
        <taxon>Fungi</taxon>
        <taxon>Dikarya</taxon>
        <taxon>Basidiomycota</taxon>
        <taxon>Agaricomycotina</taxon>
        <taxon>Agaricomycetes</taxon>
        <taxon>Agaricomycetidae</taxon>
        <taxon>Agaricales</taxon>
        <taxon>Pleurotineae</taxon>
        <taxon>Pleurotaceae</taxon>
        <taxon>Hohenbuehelia</taxon>
    </lineage>
</organism>
<evidence type="ECO:0000313" key="4">
    <source>
        <dbReference type="Proteomes" id="UP001556367"/>
    </source>
</evidence>
<evidence type="ECO:0000259" key="2">
    <source>
        <dbReference type="Pfam" id="PF04194"/>
    </source>
</evidence>
<feature type="compositionally biased region" description="Acidic residues" evidence="1">
    <location>
        <begin position="184"/>
        <end position="204"/>
    </location>
</feature>
<protein>
    <recommendedName>
        <fullName evidence="2">Programmed cell death protein 2 C-terminal domain-containing protein</fullName>
    </recommendedName>
</protein>
<name>A0ABR3JCQ4_9AGAR</name>
<feature type="region of interest" description="Disordered" evidence="1">
    <location>
        <begin position="131"/>
        <end position="207"/>
    </location>
</feature>
<dbReference type="EMBL" id="JASNQZ010000008">
    <property type="protein sequence ID" value="KAL0953459.1"/>
    <property type="molecule type" value="Genomic_DNA"/>
</dbReference>
<evidence type="ECO:0000256" key="1">
    <source>
        <dbReference type="SAM" id="MobiDB-lite"/>
    </source>
</evidence>
<accession>A0ABR3JCQ4</accession>
<reference evidence="4" key="1">
    <citation type="submission" date="2024-06" db="EMBL/GenBank/DDBJ databases">
        <title>Multi-omics analyses provide insights into the biosynthesis of the anticancer antibiotic pleurotin in Hohenbuehelia grisea.</title>
        <authorList>
            <person name="Weaver J.A."/>
            <person name="Alberti F."/>
        </authorList>
    </citation>
    <scope>NUCLEOTIDE SEQUENCE [LARGE SCALE GENOMIC DNA]</scope>
    <source>
        <strain evidence="4">T-177</strain>
    </source>
</reference>
<comment type="caution">
    <text evidence="3">The sequence shown here is derived from an EMBL/GenBank/DDBJ whole genome shotgun (WGS) entry which is preliminary data.</text>
</comment>
<feature type="domain" description="Programmed cell death protein 2 C-terminal" evidence="2">
    <location>
        <begin position="279"/>
        <end position="443"/>
    </location>
</feature>
<dbReference type="InterPro" id="IPR007320">
    <property type="entry name" value="PDCD2_C"/>
</dbReference>